<evidence type="ECO:0000313" key="5">
    <source>
        <dbReference type="EMBL" id="HJC75281.1"/>
    </source>
</evidence>
<dbReference type="EMBL" id="DWVY01000051">
    <property type="protein sequence ID" value="HJC75281.1"/>
    <property type="molecule type" value="Genomic_DNA"/>
</dbReference>
<keyword evidence="3 4" id="KW-0418">Kinase</keyword>
<dbReference type="InterPro" id="IPR036129">
    <property type="entry name" value="Glycerate_kinase_sf"/>
</dbReference>
<comment type="similarity">
    <text evidence="1 4">Belongs to the glycerate kinase type-1 family.</text>
</comment>
<dbReference type="Pfam" id="PF02595">
    <property type="entry name" value="Gly_kinase"/>
    <property type="match status" value="1"/>
</dbReference>
<dbReference type="PANTHER" id="PTHR21599">
    <property type="entry name" value="GLYCERATE KINASE"/>
    <property type="match status" value="1"/>
</dbReference>
<proteinExistence type="inferred from homology"/>
<dbReference type="GO" id="GO:0008887">
    <property type="term" value="F:glycerate kinase activity"/>
    <property type="evidence" value="ECO:0007669"/>
    <property type="project" value="UniProtKB-UniRule"/>
</dbReference>
<name>A0A9D2TN77_9FIRM</name>
<dbReference type="Proteomes" id="UP000823902">
    <property type="component" value="Unassembled WGS sequence"/>
</dbReference>
<evidence type="ECO:0000256" key="4">
    <source>
        <dbReference type="PIRNR" id="PIRNR006078"/>
    </source>
</evidence>
<protein>
    <submittedName>
        <fullName evidence="5">Glycerate kinase</fullName>
    </submittedName>
</protein>
<dbReference type="NCBIfam" id="TIGR00045">
    <property type="entry name" value="glycerate kinase"/>
    <property type="match status" value="1"/>
</dbReference>
<organism evidence="5 6">
    <name type="scientific">Candidatus Mediterraneibacter faecavium</name>
    <dbReference type="NCBI Taxonomy" id="2838668"/>
    <lineage>
        <taxon>Bacteria</taxon>
        <taxon>Bacillati</taxon>
        <taxon>Bacillota</taxon>
        <taxon>Clostridia</taxon>
        <taxon>Lachnospirales</taxon>
        <taxon>Lachnospiraceae</taxon>
        <taxon>Mediterraneibacter</taxon>
    </lineage>
</organism>
<evidence type="ECO:0000256" key="1">
    <source>
        <dbReference type="ARBA" id="ARBA00006284"/>
    </source>
</evidence>
<reference evidence="5" key="1">
    <citation type="journal article" date="2021" name="PeerJ">
        <title>Extensive microbial diversity within the chicken gut microbiome revealed by metagenomics and culture.</title>
        <authorList>
            <person name="Gilroy R."/>
            <person name="Ravi A."/>
            <person name="Getino M."/>
            <person name="Pursley I."/>
            <person name="Horton D.L."/>
            <person name="Alikhan N.F."/>
            <person name="Baker D."/>
            <person name="Gharbi K."/>
            <person name="Hall N."/>
            <person name="Watson M."/>
            <person name="Adriaenssens E.M."/>
            <person name="Foster-Nyarko E."/>
            <person name="Jarju S."/>
            <person name="Secka A."/>
            <person name="Antonio M."/>
            <person name="Oren A."/>
            <person name="Chaudhuri R.R."/>
            <person name="La Ragione R."/>
            <person name="Hildebrand F."/>
            <person name="Pallen M.J."/>
        </authorList>
    </citation>
    <scope>NUCLEOTIDE SEQUENCE</scope>
    <source>
        <strain evidence="5">CHK196-7946</strain>
    </source>
</reference>
<dbReference type="InterPro" id="IPR018193">
    <property type="entry name" value="Glyc_kinase_flavodox-like_fold"/>
</dbReference>
<keyword evidence="2 4" id="KW-0808">Transferase</keyword>
<dbReference type="PIRSF" id="PIRSF006078">
    <property type="entry name" value="GlxK"/>
    <property type="match status" value="1"/>
</dbReference>
<dbReference type="PANTHER" id="PTHR21599:SF0">
    <property type="entry name" value="GLYCERATE KINASE"/>
    <property type="match status" value="1"/>
</dbReference>
<dbReference type="GO" id="GO:0031388">
    <property type="term" value="P:organic acid phosphorylation"/>
    <property type="evidence" value="ECO:0007669"/>
    <property type="project" value="UniProtKB-UniRule"/>
</dbReference>
<accession>A0A9D2TN77</accession>
<dbReference type="SUPFAM" id="SSF110738">
    <property type="entry name" value="Glycerate kinase I"/>
    <property type="match status" value="1"/>
</dbReference>
<reference evidence="5" key="2">
    <citation type="submission" date="2021-04" db="EMBL/GenBank/DDBJ databases">
        <authorList>
            <person name="Gilroy R."/>
        </authorList>
    </citation>
    <scope>NUCLEOTIDE SEQUENCE</scope>
    <source>
        <strain evidence="5">CHK196-7946</strain>
    </source>
</reference>
<dbReference type="InterPro" id="IPR018197">
    <property type="entry name" value="Glycerate_kinase_RE-like"/>
</dbReference>
<evidence type="ECO:0000256" key="3">
    <source>
        <dbReference type="ARBA" id="ARBA00022777"/>
    </source>
</evidence>
<evidence type="ECO:0000313" key="6">
    <source>
        <dbReference type="Proteomes" id="UP000823902"/>
    </source>
</evidence>
<gene>
    <name evidence="5" type="ORF">H9697_10120</name>
</gene>
<comment type="caution">
    <text evidence="5">The sequence shown here is derived from an EMBL/GenBank/DDBJ whole genome shotgun (WGS) entry which is preliminary data.</text>
</comment>
<dbReference type="AlphaFoldDB" id="A0A9D2TN77"/>
<sequence length="389" mass="41333">MKFLFASDSFKGTLSSRRTAELLTQAAREVFPACECRSVEVADGGEGTTDAVLSAVSGERVTLPVHGPLGEITESYYGILDDRKAIMEMASASGLPLVPGSLRDPRRTSSYGTGEMIADALEKGCRDISIAIGGSATNDGGMGCMRALGVRFLDKDGNELAGCGQDLINVKTIDTVGIHPLVKGASFTVMCDVTNPLCGKDGATYTFGKQKGGTPEILDELEEGMQNYRDIIRNQFGINMDEIAGAGAAGGLGAALMVFLNGKLKSGIETVLDLVDFDRKLDGVSLVVTGEGSTDWQSVFGKVMQGVGMRCKTHDIPAVAIVGSMGKGAEDIFGYGIDSILTTVNGIMPLEEALERADELYLGAARRMFRMLKAGMVLKPEETYDRHRL</sequence>
<evidence type="ECO:0000256" key="2">
    <source>
        <dbReference type="ARBA" id="ARBA00022679"/>
    </source>
</evidence>
<dbReference type="Gene3D" id="3.90.1510.10">
    <property type="entry name" value="Glycerate kinase, domain 2"/>
    <property type="match status" value="1"/>
</dbReference>
<dbReference type="InterPro" id="IPR004381">
    <property type="entry name" value="Glycerate_kinase"/>
</dbReference>
<dbReference type="Gene3D" id="3.40.50.10350">
    <property type="entry name" value="Glycerate kinase, domain 1"/>
    <property type="match status" value="1"/>
</dbReference>